<evidence type="ECO:0000313" key="10">
    <source>
        <dbReference type="Proteomes" id="UP000220836"/>
    </source>
</evidence>
<comment type="catalytic activity">
    <reaction evidence="1">
        <text>[protein]-peptidylproline (omega=180) = [protein]-peptidylproline (omega=0)</text>
        <dbReference type="Rhea" id="RHEA:16237"/>
        <dbReference type="Rhea" id="RHEA-COMP:10747"/>
        <dbReference type="Rhea" id="RHEA-COMP:10748"/>
        <dbReference type="ChEBI" id="CHEBI:83833"/>
        <dbReference type="ChEBI" id="CHEBI:83834"/>
        <dbReference type="EC" id="5.2.1.8"/>
    </reaction>
</comment>
<keyword evidence="5" id="KW-0697">Rotamase</keyword>
<evidence type="ECO:0000256" key="7">
    <source>
        <dbReference type="ARBA" id="ARBA00031484"/>
    </source>
</evidence>
<protein>
    <recommendedName>
        <fullName evidence="4">Parvulin-like PPIase</fullName>
        <ecNumber evidence="3">5.2.1.8</ecNumber>
    </recommendedName>
    <alternativeName>
        <fullName evidence="6">Peptidyl-prolyl cis-trans isomerase plp</fullName>
    </alternativeName>
    <alternativeName>
        <fullName evidence="7">Rotamase plp</fullName>
    </alternativeName>
</protein>
<dbReference type="InterPro" id="IPR046357">
    <property type="entry name" value="PPIase_dom_sf"/>
</dbReference>
<evidence type="ECO:0000256" key="4">
    <source>
        <dbReference type="ARBA" id="ARBA00018370"/>
    </source>
</evidence>
<dbReference type="Gene3D" id="3.10.50.40">
    <property type="match status" value="1"/>
</dbReference>
<dbReference type="Proteomes" id="UP000220836">
    <property type="component" value="Unassembled WGS sequence"/>
</dbReference>
<feature type="domain" description="PpiC" evidence="8">
    <location>
        <begin position="119"/>
        <end position="244"/>
    </location>
</feature>
<dbReference type="PANTHER" id="PTHR47245">
    <property type="entry name" value="PEPTIDYLPROLYL ISOMERASE"/>
    <property type="match status" value="1"/>
</dbReference>
<organism evidence="9 10">
    <name type="scientific">Pelagimonas varians</name>
    <dbReference type="NCBI Taxonomy" id="696760"/>
    <lineage>
        <taxon>Bacteria</taxon>
        <taxon>Pseudomonadati</taxon>
        <taxon>Pseudomonadota</taxon>
        <taxon>Alphaproteobacteria</taxon>
        <taxon>Rhodobacterales</taxon>
        <taxon>Roseobacteraceae</taxon>
        <taxon>Pelagimonas</taxon>
    </lineage>
</organism>
<dbReference type="PANTHER" id="PTHR47245:SF2">
    <property type="entry name" value="PEPTIDYL-PROLYL CIS-TRANS ISOMERASE HP_0175-RELATED"/>
    <property type="match status" value="1"/>
</dbReference>
<dbReference type="EMBL" id="FXYH01000019">
    <property type="protein sequence ID" value="SMX48818.1"/>
    <property type="molecule type" value="Genomic_DNA"/>
</dbReference>
<dbReference type="AlphaFoldDB" id="A0A238L1K5"/>
<gene>
    <name evidence="9" type="ORF">PEV8663_03963</name>
</gene>
<accession>A0A238L1K5</accession>
<dbReference type="InterPro" id="IPR050245">
    <property type="entry name" value="PrsA_foldase"/>
</dbReference>
<keyword evidence="9" id="KW-0413">Isomerase</keyword>
<keyword evidence="10" id="KW-1185">Reference proteome</keyword>
<proteinExistence type="inferred from homology"/>
<dbReference type="OrthoDB" id="196786at2"/>
<dbReference type="InterPro" id="IPR000297">
    <property type="entry name" value="PPIase_PpiC"/>
</dbReference>
<name>A0A238L1K5_9RHOB</name>
<evidence type="ECO:0000259" key="8">
    <source>
        <dbReference type="Pfam" id="PF13145"/>
    </source>
</evidence>
<evidence type="ECO:0000256" key="6">
    <source>
        <dbReference type="ARBA" id="ARBA00030642"/>
    </source>
</evidence>
<dbReference type="RefSeq" id="WP_097806405.1">
    <property type="nucleotide sequence ID" value="NZ_FXYH01000019.1"/>
</dbReference>
<evidence type="ECO:0000256" key="1">
    <source>
        <dbReference type="ARBA" id="ARBA00000971"/>
    </source>
</evidence>
<comment type="similarity">
    <text evidence="2">Belongs to the PpiC/parvulin rotamase family.</text>
</comment>
<evidence type="ECO:0000256" key="5">
    <source>
        <dbReference type="ARBA" id="ARBA00023110"/>
    </source>
</evidence>
<dbReference type="Pfam" id="PF13145">
    <property type="entry name" value="Rotamase_2"/>
    <property type="match status" value="1"/>
</dbReference>
<evidence type="ECO:0000256" key="3">
    <source>
        <dbReference type="ARBA" id="ARBA00013194"/>
    </source>
</evidence>
<evidence type="ECO:0000313" key="9">
    <source>
        <dbReference type="EMBL" id="SMX48818.1"/>
    </source>
</evidence>
<dbReference type="EC" id="5.2.1.8" evidence="3"/>
<reference evidence="9 10" key="1">
    <citation type="submission" date="2017-05" db="EMBL/GenBank/DDBJ databases">
        <authorList>
            <person name="Song R."/>
            <person name="Chenine A.L."/>
            <person name="Ruprecht R.M."/>
        </authorList>
    </citation>
    <scope>NUCLEOTIDE SEQUENCE [LARGE SCALE GENOMIC DNA]</scope>
    <source>
        <strain evidence="9 10">CECT 8663</strain>
    </source>
</reference>
<dbReference type="GO" id="GO:0003755">
    <property type="term" value="F:peptidyl-prolyl cis-trans isomerase activity"/>
    <property type="evidence" value="ECO:0007669"/>
    <property type="project" value="UniProtKB-KW"/>
</dbReference>
<evidence type="ECO:0000256" key="2">
    <source>
        <dbReference type="ARBA" id="ARBA00007656"/>
    </source>
</evidence>
<sequence>MKLDFKTIIREPMLHFLVVGAGLFALFGALNSEEEAPPNRILITSGQIEQLESAFTRTWTRAPTAQERDLLISEHIRDEVFYREALNLGLDMGDSVIRRRLRQKMEFVLEDVSAATPPREEDLKTFLDQNPERFQLEPQIAFEHVYLNPDKHSDIETDAADILARLNAGEDATQLGDVLMLPASYDLQSVSIFDRAFGNGFSNGLMSVSEGAWAGPVRSGFGWHLVFVRKKVEGRLPDLADMREKVVQEWQHDRKIALEEETYQALLSRYEVVFEPSVEASDP</sequence>